<gene>
    <name evidence="3" type="ORF">SAMN05421730_10314</name>
</gene>
<evidence type="ECO:0000256" key="1">
    <source>
        <dbReference type="SAM" id="MobiDB-lite"/>
    </source>
</evidence>
<keyword evidence="4" id="KW-1185">Reference proteome</keyword>
<protein>
    <recommendedName>
        <fullName evidence="2">DUF5716 domain-containing protein</fullName>
    </recommendedName>
</protein>
<evidence type="ECO:0000259" key="2">
    <source>
        <dbReference type="Pfam" id="PF18980"/>
    </source>
</evidence>
<dbReference type="InterPro" id="IPR043770">
    <property type="entry name" value="DUF5716_C"/>
</dbReference>
<dbReference type="Pfam" id="PF18980">
    <property type="entry name" value="DUF5716_C"/>
    <property type="match status" value="1"/>
</dbReference>
<reference evidence="3 4" key="1">
    <citation type="submission" date="2016-09" db="EMBL/GenBank/DDBJ databases">
        <authorList>
            <person name="Capua I."/>
            <person name="De Benedictis P."/>
            <person name="Joannis T."/>
            <person name="Lombin L.H."/>
            <person name="Cattoli G."/>
        </authorList>
    </citation>
    <scope>NUCLEOTIDE SEQUENCE [LARGE SCALE GENOMIC DNA]</scope>
    <source>
        <strain evidence="3 4">GluBS11</strain>
    </source>
</reference>
<accession>A0A1D3TXE2</accession>
<organism evidence="3 4">
    <name type="scientific">Anaerobium acetethylicum</name>
    <dbReference type="NCBI Taxonomy" id="1619234"/>
    <lineage>
        <taxon>Bacteria</taxon>
        <taxon>Bacillati</taxon>
        <taxon>Bacillota</taxon>
        <taxon>Clostridia</taxon>
        <taxon>Lachnospirales</taxon>
        <taxon>Lachnospiraceae</taxon>
        <taxon>Anaerobium</taxon>
    </lineage>
</organism>
<proteinExistence type="predicted"/>
<feature type="domain" description="DUF5716" evidence="2">
    <location>
        <begin position="145"/>
        <end position="456"/>
    </location>
</feature>
<evidence type="ECO:0000313" key="4">
    <source>
        <dbReference type="Proteomes" id="UP000199315"/>
    </source>
</evidence>
<dbReference type="STRING" id="1619234.SAMN05421730_10314"/>
<dbReference type="EMBL" id="FMKA01000031">
    <property type="protein sequence ID" value="SCP99023.1"/>
    <property type="molecule type" value="Genomic_DNA"/>
</dbReference>
<dbReference type="Proteomes" id="UP000199315">
    <property type="component" value="Unassembled WGS sequence"/>
</dbReference>
<evidence type="ECO:0000313" key="3">
    <source>
        <dbReference type="EMBL" id="SCP99023.1"/>
    </source>
</evidence>
<dbReference type="AlphaFoldDB" id="A0A1D3TXE2"/>
<feature type="region of interest" description="Disordered" evidence="1">
    <location>
        <begin position="95"/>
        <end position="116"/>
    </location>
</feature>
<name>A0A1D3TXE2_9FIRM</name>
<sequence>MKEIQSRTAGIENKENTIVVGYDFGKESVQISFCRKNTEPESVAPVVGVEKFQIPAALCQLDSSGQWLYGDEAVKAAARGDCKLAGNLVSNCRKQDPAEAESREESGQENSGENRKEDPVRLLGLFLKKTFSLVKTASGGAEIAAVMFTFESLDGDVIRIIRAATAELYVSETKIYIQDYKESFLSYVLNQPIEIWKQDVVLFECRDRKMMAYHLRMNQKTLPAAITISENYYDWPYGAEGENHGSMEERQIFPDDSGKSATPDTEFGKIIGLEFNKKVVSGVYLIGGCFDKTRLRKSMDYLCMGRRVFGGRNLYTKGACYAARDKFFETGRQQYLYLGEHMVSSNIAVEVKKGAERELFPLVEGGRHWYDAGASCEFILDDTREIRLRIIPLMGAEAATQVLALDNLPKRPPMTTRMRMDLSFSARREIDITVEDLGFGELFPGTGRKWRYKITLL</sequence>
<dbReference type="RefSeq" id="WP_091236281.1">
    <property type="nucleotide sequence ID" value="NZ_FMKA01000031.1"/>
</dbReference>